<proteinExistence type="predicted"/>
<reference evidence="1 2" key="1">
    <citation type="journal article" date="2021" name="BMC Genomics">
        <title>Datura genome reveals duplications of psychoactive alkaloid biosynthetic genes and high mutation rate following tissue culture.</title>
        <authorList>
            <person name="Rajewski A."/>
            <person name="Carter-House D."/>
            <person name="Stajich J."/>
            <person name="Litt A."/>
        </authorList>
    </citation>
    <scope>NUCLEOTIDE SEQUENCE [LARGE SCALE GENOMIC DNA]</scope>
    <source>
        <strain evidence="1">AR-01</strain>
    </source>
</reference>
<sequence>MEGRCSPTNNGQKEWWKLWVVKSVSLSGATAVWVAFQSFADRGGGGGTTVLLRGKRRRGGSRCERCGAGEVCRLWWFFVGCLSTRDGGIRWSNDGSSEKKRKG</sequence>
<evidence type="ECO:0000313" key="2">
    <source>
        <dbReference type="Proteomes" id="UP000823775"/>
    </source>
</evidence>
<dbReference type="EMBL" id="JACEIK010002026">
    <property type="protein sequence ID" value="MCD9558524.1"/>
    <property type="molecule type" value="Genomic_DNA"/>
</dbReference>
<dbReference type="Proteomes" id="UP000823775">
    <property type="component" value="Unassembled WGS sequence"/>
</dbReference>
<name>A0ABS8UI73_DATST</name>
<keyword evidence="2" id="KW-1185">Reference proteome</keyword>
<evidence type="ECO:0000313" key="1">
    <source>
        <dbReference type="EMBL" id="MCD9558524.1"/>
    </source>
</evidence>
<protein>
    <submittedName>
        <fullName evidence="1">Uncharacterized protein</fullName>
    </submittedName>
</protein>
<accession>A0ABS8UI73</accession>
<gene>
    <name evidence="1" type="ORF">HAX54_015926</name>
</gene>
<comment type="caution">
    <text evidence="1">The sequence shown here is derived from an EMBL/GenBank/DDBJ whole genome shotgun (WGS) entry which is preliminary data.</text>
</comment>
<organism evidence="1 2">
    <name type="scientific">Datura stramonium</name>
    <name type="common">Jimsonweed</name>
    <name type="synonym">Common thornapple</name>
    <dbReference type="NCBI Taxonomy" id="4076"/>
    <lineage>
        <taxon>Eukaryota</taxon>
        <taxon>Viridiplantae</taxon>
        <taxon>Streptophyta</taxon>
        <taxon>Embryophyta</taxon>
        <taxon>Tracheophyta</taxon>
        <taxon>Spermatophyta</taxon>
        <taxon>Magnoliopsida</taxon>
        <taxon>eudicotyledons</taxon>
        <taxon>Gunneridae</taxon>
        <taxon>Pentapetalae</taxon>
        <taxon>asterids</taxon>
        <taxon>lamiids</taxon>
        <taxon>Solanales</taxon>
        <taxon>Solanaceae</taxon>
        <taxon>Solanoideae</taxon>
        <taxon>Datureae</taxon>
        <taxon>Datura</taxon>
    </lineage>
</organism>